<evidence type="ECO:0000313" key="1">
    <source>
        <dbReference type="EMBL" id="MBB3023781.1"/>
    </source>
</evidence>
<protein>
    <submittedName>
        <fullName evidence="1">Uncharacterized protein</fullName>
    </submittedName>
</protein>
<dbReference type="AlphaFoldDB" id="A0A839R0J0"/>
<comment type="caution">
    <text evidence="1">The sequence shown here is derived from an EMBL/GenBank/DDBJ whole genome shotgun (WGS) entry which is preliminary data.</text>
</comment>
<dbReference type="Proteomes" id="UP000568050">
    <property type="component" value="Unassembled WGS sequence"/>
</dbReference>
<name>A0A839R0J0_9MICO</name>
<evidence type="ECO:0000313" key="2">
    <source>
        <dbReference type="Proteomes" id="UP000568050"/>
    </source>
</evidence>
<keyword evidence="2" id="KW-1185">Reference proteome</keyword>
<accession>A0A839R0J0</accession>
<dbReference type="EMBL" id="JACHWP010000011">
    <property type="protein sequence ID" value="MBB3023781.1"/>
    <property type="molecule type" value="Genomic_DNA"/>
</dbReference>
<organism evidence="1 2">
    <name type="scientific">Helcobacillus massiliensis</name>
    <dbReference type="NCBI Taxonomy" id="521392"/>
    <lineage>
        <taxon>Bacteria</taxon>
        <taxon>Bacillati</taxon>
        <taxon>Actinomycetota</taxon>
        <taxon>Actinomycetes</taxon>
        <taxon>Micrococcales</taxon>
        <taxon>Dermabacteraceae</taxon>
        <taxon>Helcobacillus</taxon>
    </lineage>
</organism>
<sequence length="52" mass="5477">MICTVSPSYFANWEPNPKTDSSLPVMASAISNISSTEVGALSAPAFSSRSLR</sequence>
<proteinExistence type="predicted"/>
<gene>
    <name evidence="1" type="ORF">FHX50_002082</name>
</gene>
<reference evidence="1 2" key="1">
    <citation type="submission" date="2020-08" db="EMBL/GenBank/DDBJ databases">
        <title>Sequencing the genomes of 1000 actinobacteria strains.</title>
        <authorList>
            <person name="Klenk H.-P."/>
        </authorList>
    </citation>
    <scope>NUCLEOTIDE SEQUENCE [LARGE SCALE GENOMIC DNA]</scope>
    <source>
        <strain evidence="1 2">DSM 23040</strain>
    </source>
</reference>